<reference evidence="1" key="1">
    <citation type="journal article" date="1993" name="Mol. Microbiol.">
        <title>Use of an ordered cosmid library to deduce the genomic organization of Mycobacterium leprae.</title>
        <authorList>
            <person name="Eiglmeier K."/>
            <person name="Honore N."/>
            <person name="Woods S.A."/>
            <person name="Caudron B."/>
            <person name="Cole S.T."/>
        </authorList>
    </citation>
    <scope>NUCLEOTIDE SEQUENCE</scope>
</reference>
<gene>
    <name evidence="1" type="primary">MLCB57.13</name>
</gene>
<reference evidence="1" key="2">
    <citation type="submission" date="1997-09" db="EMBL/GenBank/DDBJ databases">
        <authorList>
            <person name="Badcock K."/>
            <person name="Churcher C.M."/>
        </authorList>
    </citation>
    <scope>NUCLEOTIDE SEQUENCE</scope>
</reference>
<reference evidence="1" key="3">
    <citation type="submission" date="1997-09" db="EMBL/GenBank/DDBJ databases">
        <authorList>
            <person name="Parkhill J."/>
            <person name="Barrell B.G."/>
            <person name="Rajandream M.A."/>
        </authorList>
    </citation>
    <scope>NUCLEOTIDE SEQUENCE</scope>
</reference>
<proteinExistence type="predicted"/>
<name>O33054_MYCLR</name>
<evidence type="ECO:0000313" key="1">
    <source>
        <dbReference type="EMBL" id="CAB16653.1"/>
    </source>
</evidence>
<dbReference type="EMBL" id="Z99494">
    <property type="protein sequence ID" value="CAB16653.1"/>
    <property type="molecule type" value="Genomic_DNA"/>
</dbReference>
<sequence length="53" mass="5964">MDQLQQFLVAVDGSVIECDAQIPDEYVKDFVGLGCFGMHEYTDRSMAVCTCRK</sequence>
<dbReference type="PIR" id="T45341">
    <property type="entry name" value="T45341"/>
</dbReference>
<accession>O33054</accession>
<organism evidence="1">
    <name type="scientific">Mycobacterium leprae</name>
    <dbReference type="NCBI Taxonomy" id="1769"/>
    <lineage>
        <taxon>Bacteria</taxon>
        <taxon>Bacillati</taxon>
        <taxon>Actinomycetota</taxon>
        <taxon>Actinomycetes</taxon>
        <taxon>Mycobacteriales</taxon>
        <taxon>Mycobacteriaceae</taxon>
        <taxon>Mycobacterium</taxon>
    </lineage>
</organism>
<protein>
    <submittedName>
        <fullName evidence="1">Uncharacterized protein</fullName>
    </submittedName>
</protein>
<dbReference type="AlphaFoldDB" id="O33054"/>